<feature type="compositionally biased region" description="Acidic residues" evidence="1">
    <location>
        <begin position="332"/>
        <end position="383"/>
    </location>
</feature>
<gene>
    <name evidence="2" type="ORF">BD626DRAFT_579536</name>
</gene>
<dbReference type="AlphaFoldDB" id="A0A550BRG9"/>
<keyword evidence="3" id="KW-1185">Reference proteome</keyword>
<comment type="caution">
    <text evidence="2">The sequence shown here is derived from an EMBL/GenBank/DDBJ whole genome shotgun (WGS) entry which is preliminary data.</text>
</comment>
<feature type="region of interest" description="Disordered" evidence="1">
    <location>
        <begin position="301"/>
        <end position="385"/>
    </location>
</feature>
<organism evidence="2 3">
    <name type="scientific">Schizophyllum amplum</name>
    <dbReference type="NCBI Taxonomy" id="97359"/>
    <lineage>
        <taxon>Eukaryota</taxon>
        <taxon>Fungi</taxon>
        <taxon>Dikarya</taxon>
        <taxon>Basidiomycota</taxon>
        <taxon>Agaricomycotina</taxon>
        <taxon>Agaricomycetes</taxon>
        <taxon>Agaricomycetidae</taxon>
        <taxon>Agaricales</taxon>
        <taxon>Schizophyllaceae</taxon>
        <taxon>Schizophyllum</taxon>
    </lineage>
</organism>
<name>A0A550BRG9_9AGAR</name>
<proteinExistence type="predicted"/>
<dbReference type="Proteomes" id="UP000320762">
    <property type="component" value="Unassembled WGS sequence"/>
</dbReference>
<sequence>MPPVRALDIPEVLSIVLDAIADYEIYDATQMGQESYRWRCHCLAQAARVNWLWHGIASARLWENVDLISVLKLLPPDAWHFYDYFRFGKCRMGLMSVQESALQRSRWPEYWNHRWRDIKDPVFTLTRPISEGEWCSLLRYTRHVKTLRLNFRTGAATKEGPEFDNVAFDQETVYAAIATKPPQVRIFPKLKTVIVRALCNEVAALEHVYASASSFLSVIALPSAASGILRLKLWYCEDSEDMYMNWGRLIYACKRVLTHERATRPERGTCLQTDGRACMLTEIIMVNETVREMAYQKLEPDEVCEETRPPALDLKGSLLQPMELPDARDEDYLGEGEGSVEWEDDEEEGEGEDDNVGDDDDDDDDDNSDDDSQREEYDREDDATLAQHLRPCHALRRLETTMLGPESLRVIAELPHLILLALSSYQPGIFLADYSPEVSEFTDTPFPSLRALHIHGESFVNTLSNIFSLRRDLQWPLEELHLNGILYSPLSLHRTTTLINRHIRTDTLRSLRLTLDDVPSSDRPFDCLTPLLEFFHLEELDIRGSNVLNDFWHSTALTTEQVRTIAISFPDIRKLGLGLSAPL</sequence>
<protein>
    <submittedName>
        <fullName evidence="2">Uncharacterized protein</fullName>
    </submittedName>
</protein>
<accession>A0A550BRG9</accession>
<evidence type="ECO:0000256" key="1">
    <source>
        <dbReference type="SAM" id="MobiDB-lite"/>
    </source>
</evidence>
<dbReference type="EMBL" id="VDMD01000324">
    <property type="protein sequence ID" value="TRM55121.1"/>
    <property type="molecule type" value="Genomic_DNA"/>
</dbReference>
<reference evidence="2 3" key="1">
    <citation type="journal article" date="2019" name="New Phytol.">
        <title>Comparative genomics reveals unique wood-decay strategies and fruiting body development in the Schizophyllaceae.</title>
        <authorList>
            <person name="Almasi E."/>
            <person name="Sahu N."/>
            <person name="Krizsan K."/>
            <person name="Balint B."/>
            <person name="Kovacs G.M."/>
            <person name="Kiss B."/>
            <person name="Cseklye J."/>
            <person name="Drula E."/>
            <person name="Henrissat B."/>
            <person name="Nagy I."/>
            <person name="Chovatia M."/>
            <person name="Adam C."/>
            <person name="LaButti K."/>
            <person name="Lipzen A."/>
            <person name="Riley R."/>
            <person name="Grigoriev I.V."/>
            <person name="Nagy L.G."/>
        </authorList>
    </citation>
    <scope>NUCLEOTIDE SEQUENCE [LARGE SCALE GENOMIC DNA]</scope>
    <source>
        <strain evidence="2 3">NL-1724</strain>
    </source>
</reference>
<evidence type="ECO:0000313" key="3">
    <source>
        <dbReference type="Proteomes" id="UP000320762"/>
    </source>
</evidence>
<feature type="non-terminal residue" evidence="2">
    <location>
        <position position="583"/>
    </location>
</feature>
<evidence type="ECO:0000313" key="2">
    <source>
        <dbReference type="EMBL" id="TRM55121.1"/>
    </source>
</evidence>